<dbReference type="Pfam" id="PF13855">
    <property type="entry name" value="LRR_8"/>
    <property type="match status" value="1"/>
</dbReference>
<dbReference type="InterPro" id="IPR050541">
    <property type="entry name" value="LRR_TM_domain-containing"/>
</dbReference>
<proteinExistence type="predicted"/>
<dbReference type="KEGG" id="clv:102090196"/>
<evidence type="ECO:0000256" key="1">
    <source>
        <dbReference type="ARBA" id="ARBA00022614"/>
    </source>
</evidence>
<organism evidence="7 8">
    <name type="scientific">Columba livia</name>
    <name type="common">Rock dove</name>
    <dbReference type="NCBI Taxonomy" id="8932"/>
    <lineage>
        <taxon>Eukaryota</taxon>
        <taxon>Metazoa</taxon>
        <taxon>Chordata</taxon>
        <taxon>Craniata</taxon>
        <taxon>Vertebrata</taxon>
        <taxon>Euteleostomi</taxon>
        <taxon>Archelosauria</taxon>
        <taxon>Archosauria</taxon>
        <taxon>Dinosauria</taxon>
        <taxon>Saurischia</taxon>
        <taxon>Theropoda</taxon>
        <taxon>Coelurosauria</taxon>
        <taxon>Aves</taxon>
        <taxon>Neognathae</taxon>
        <taxon>Neoaves</taxon>
        <taxon>Columbimorphae</taxon>
        <taxon>Columbiformes</taxon>
        <taxon>Columbidae</taxon>
        <taxon>Columba</taxon>
    </lineage>
</organism>
<evidence type="ECO:0000259" key="6">
    <source>
        <dbReference type="SMART" id="SM00082"/>
    </source>
</evidence>
<feature type="compositionally biased region" description="Low complexity" evidence="4">
    <location>
        <begin position="418"/>
        <end position="463"/>
    </location>
</feature>
<evidence type="ECO:0000256" key="4">
    <source>
        <dbReference type="SAM" id="MobiDB-lite"/>
    </source>
</evidence>
<reference evidence="7 8" key="1">
    <citation type="journal article" date="2013" name="Science">
        <title>Genomic diversity and evolution of the head crest in the rock pigeon.</title>
        <authorList>
            <person name="Shapiro M.D."/>
            <person name="Kronenberg Z."/>
            <person name="Li C."/>
            <person name="Domyan E.T."/>
            <person name="Pan H."/>
            <person name="Campbell M."/>
            <person name="Tan H."/>
            <person name="Huff C.D."/>
            <person name="Hu H."/>
            <person name="Vickrey A.I."/>
            <person name="Nielsen S.C."/>
            <person name="Stringham S.A."/>
            <person name="Hu H."/>
            <person name="Willerslev E."/>
            <person name="Gilbert M.T."/>
            <person name="Yandell M."/>
            <person name="Zhang G."/>
            <person name="Wang J."/>
        </authorList>
    </citation>
    <scope>NUCLEOTIDE SEQUENCE [LARGE SCALE GENOMIC DNA]</scope>
    <source>
        <tissue evidence="7">Blood</tissue>
    </source>
</reference>
<keyword evidence="2" id="KW-0732">Signal</keyword>
<sequence>MLQLPHSSPEEPSLFFLARQKERIPCLLLKQLIEAMWVPVLLLLNPLVLLPPAHAADPGQSCPSEMNKVKDLLEVNCTGQALSTVPTDLPEDTGILLLNANNLVSLSTAAFLPLTQLQDLDLSDNGLAALYTGPLLPSLRELILSHNALGALPALQGLPALTRLAVAHNSLAMLAPGAFRIVPQLQDLDLRGNQLRTLPQEAFAGLRMLKDLDLSDNLLEKLPRELLQDLQRLETLWLSGNHLQTLPTDFFPEGHLFAYVFLTENPWHCDCDLRYLRDWIRENEGSVYQPERGLEKTKVELAPEKVLCHSPPEHQRKPVIRFKPNCGNMGDADEEEYEYDDGEETMEKAAAVTSPPHPPIPTEHTTLPHVVTWPPPTTARPPSTLAPSTSPPMPASTGAPSTTTHAPPSPTITPTPTPSTATILITAPTSTPHRLTTLVSATSPPTTVSTRPPSTSSSPQIRLATSTTNTYTTLMVSTGAFFITSMAPPSTATLETSSVVGSSPPSPTSTTLVVSTTMPSAHAPMPPAALNTTQPSPSPPPAPLPLCPCSIPAPVLPVLRSWAGAEGPQGRQWVLRHCCLLHWVLYLASLALLGLTLLALVGWLIWMCLVGRSSWHQSLQSQEVRNPLLRWKESAGSPTMHLSSFKNPLQHRRFCTIKEVELCPEVITSYTYCTIKDLGVRRSPPAGSSFCTTKKLWVHHSPPKASVTNLSSLRTPSAYSLDRGVEAIGDVRVKYAGSTL</sequence>
<dbReference type="SMART" id="SM00082">
    <property type="entry name" value="LRRCT"/>
    <property type="match status" value="1"/>
</dbReference>
<dbReference type="SUPFAM" id="SSF52058">
    <property type="entry name" value="L domain-like"/>
    <property type="match status" value="1"/>
</dbReference>
<evidence type="ECO:0000256" key="3">
    <source>
        <dbReference type="ARBA" id="ARBA00022737"/>
    </source>
</evidence>
<protein>
    <submittedName>
        <fullName evidence="7">Platelet glycoprotein Ib alpha chain-like, transcript variant X1</fullName>
    </submittedName>
</protein>
<evidence type="ECO:0000313" key="8">
    <source>
        <dbReference type="Proteomes" id="UP000053872"/>
    </source>
</evidence>
<evidence type="ECO:0000313" key="7">
    <source>
        <dbReference type="EMBL" id="PKK17576.1"/>
    </source>
</evidence>
<feature type="region of interest" description="Disordered" evidence="4">
    <location>
        <begin position="374"/>
        <end position="463"/>
    </location>
</feature>
<feature type="compositionally biased region" description="Pro residues" evidence="4">
    <location>
        <begin position="407"/>
        <end position="417"/>
    </location>
</feature>
<comment type="caution">
    <text evidence="7">The sequence shown here is derived from an EMBL/GenBank/DDBJ whole genome shotgun (WGS) entry which is preliminary data.</text>
</comment>
<keyword evidence="1" id="KW-0433">Leucine-rich repeat</keyword>
<dbReference type="Proteomes" id="UP000053872">
    <property type="component" value="Unassembled WGS sequence"/>
</dbReference>
<gene>
    <name evidence="7" type="ORF">A306_00014605</name>
</gene>
<dbReference type="SMART" id="SM00369">
    <property type="entry name" value="LRR_TYP"/>
    <property type="match status" value="6"/>
</dbReference>
<feature type="transmembrane region" description="Helical" evidence="5">
    <location>
        <begin position="583"/>
        <end position="609"/>
    </location>
</feature>
<evidence type="ECO:0000256" key="5">
    <source>
        <dbReference type="SAM" id="Phobius"/>
    </source>
</evidence>
<keyword evidence="5" id="KW-0472">Membrane</keyword>
<dbReference type="InterPro" id="IPR001611">
    <property type="entry name" value="Leu-rich_rpt"/>
</dbReference>
<dbReference type="STRING" id="8932.A0A2I0LJG4"/>
<dbReference type="InterPro" id="IPR003591">
    <property type="entry name" value="Leu-rich_rpt_typical-subtyp"/>
</dbReference>
<feature type="domain" description="LRRCT" evidence="6">
    <location>
        <begin position="265"/>
        <end position="327"/>
    </location>
</feature>
<dbReference type="PRINTS" id="PR01217">
    <property type="entry name" value="PRICHEXTENSN"/>
</dbReference>
<dbReference type="InterPro" id="IPR032675">
    <property type="entry name" value="LRR_dom_sf"/>
</dbReference>
<keyword evidence="3" id="KW-0677">Repeat</keyword>
<name>A0A2I0LJG4_COLLI</name>
<dbReference type="PANTHER" id="PTHR24369">
    <property type="entry name" value="ANTIGEN BSP, PUTATIVE-RELATED"/>
    <property type="match status" value="1"/>
</dbReference>
<dbReference type="EMBL" id="AKCR02000296">
    <property type="protein sequence ID" value="PKK17576.1"/>
    <property type="molecule type" value="Genomic_DNA"/>
</dbReference>
<dbReference type="AlphaFoldDB" id="A0A2I0LJG4"/>
<dbReference type="PANTHER" id="PTHR24369:SF157">
    <property type="entry name" value="LRRCT DOMAIN-CONTAINING PROTEIN"/>
    <property type="match status" value="1"/>
</dbReference>
<keyword evidence="8" id="KW-1185">Reference proteome</keyword>
<dbReference type="InterPro" id="IPR000483">
    <property type="entry name" value="Cys-rich_flank_reg_C"/>
</dbReference>
<feature type="compositionally biased region" description="Low complexity" evidence="4">
    <location>
        <begin position="395"/>
        <end position="406"/>
    </location>
</feature>
<keyword evidence="5" id="KW-1133">Transmembrane helix</keyword>
<dbReference type="InParanoid" id="A0A2I0LJG4"/>
<dbReference type="Gene3D" id="3.80.10.10">
    <property type="entry name" value="Ribonuclease Inhibitor"/>
    <property type="match status" value="1"/>
</dbReference>
<accession>A0A2I0LJG4</accession>
<dbReference type="OrthoDB" id="8400687at2759"/>
<dbReference type="SMART" id="SM00364">
    <property type="entry name" value="LRR_BAC"/>
    <property type="match status" value="4"/>
</dbReference>
<dbReference type="PROSITE" id="PS51450">
    <property type="entry name" value="LRR"/>
    <property type="match status" value="4"/>
</dbReference>
<dbReference type="GO" id="GO:0005886">
    <property type="term" value="C:plasma membrane"/>
    <property type="evidence" value="ECO:0007669"/>
    <property type="project" value="TreeGrafter"/>
</dbReference>
<keyword evidence="5" id="KW-0812">Transmembrane</keyword>
<evidence type="ECO:0000256" key="2">
    <source>
        <dbReference type="ARBA" id="ARBA00022729"/>
    </source>
</evidence>
<dbReference type="Pfam" id="PF00560">
    <property type="entry name" value="LRR_1"/>
    <property type="match status" value="1"/>
</dbReference>